<dbReference type="Proteomes" id="UP000317648">
    <property type="component" value="Chromosome"/>
</dbReference>
<evidence type="ECO:0000313" key="2">
    <source>
        <dbReference type="Proteomes" id="UP000317648"/>
    </source>
</evidence>
<keyword evidence="2" id="KW-1185">Reference proteome</keyword>
<dbReference type="KEGG" id="lcre:Pla8534_15200"/>
<organism evidence="1 2">
    <name type="scientific">Lignipirellula cremea</name>
    <dbReference type="NCBI Taxonomy" id="2528010"/>
    <lineage>
        <taxon>Bacteria</taxon>
        <taxon>Pseudomonadati</taxon>
        <taxon>Planctomycetota</taxon>
        <taxon>Planctomycetia</taxon>
        <taxon>Pirellulales</taxon>
        <taxon>Pirellulaceae</taxon>
        <taxon>Lignipirellula</taxon>
    </lineage>
</organism>
<dbReference type="RefSeq" id="WP_145050942.1">
    <property type="nucleotide sequence ID" value="NZ_CP036433.1"/>
</dbReference>
<protein>
    <submittedName>
        <fullName evidence="1">Uncharacterized protein</fullName>
    </submittedName>
</protein>
<proteinExistence type="predicted"/>
<evidence type="ECO:0000313" key="1">
    <source>
        <dbReference type="EMBL" id="QDU93737.1"/>
    </source>
</evidence>
<gene>
    <name evidence="1" type="ORF">Pla8534_15200</name>
</gene>
<dbReference type="OrthoDB" id="287613at2"/>
<dbReference type="AlphaFoldDB" id="A0A518DPG1"/>
<dbReference type="EMBL" id="CP036433">
    <property type="protein sequence ID" value="QDU93737.1"/>
    <property type="molecule type" value="Genomic_DNA"/>
</dbReference>
<name>A0A518DPG1_9BACT</name>
<accession>A0A518DPG1</accession>
<sequence>MTLSETILSTIPGDSSARLVVMLVQTDDGSHMELRQQSWGGDGVEWFTQNSIRLESDQVAALKATLGVSSGVNNNRQRLPQSFGRLPKASSWEPRIVRADSA</sequence>
<reference evidence="1 2" key="1">
    <citation type="submission" date="2019-02" db="EMBL/GenBank/DDBJ databases">
        <title>Deep-cultivation of Planctomycetes and their phenomic and genomic characterization uncovers novel biology.</title>
        <authorList>
            <person name="Wiegand S."/>
            <person name="Jogler M."/>
            <person name="Boedeker C."/>
            <person name="Pinto D."/>
            <person name="Vollmers J."/>
            <person name="Rivas-Marin E."/>
            <person name="Kohn T."/>
            <person name="Peeters S.H."/>
            <person name="Heuer A."/>
            <person name="Rast P."/>
            <person name="Oberbeckmann S."/>
            <person name="Bunk B."/>
            <person name="Jeske O."/>
            <person name="Meyerdierks A."/>
            <person name="Storesund J.E."/>
            <person name="Kallscheuer N."/>
            <person name="Luecker S."/>
            <person name="Lage O.M."/>
            <person name="Pohl T."/>
            <person name="Merkel B.J."/>
            <person name="Hornburger P."/>
            <person name="Mueller R.-W."/>
            <person name="Bruemmer F."/>
            <person name="Labrenz M."/>
            <person name="Spormann A.M."/>
            <person name="Op den Camp H."/>
            <person name="Overmann J."/>
            <person name="Amann R."/>
            <person name="Jetten M.S.M."/>
            <person name="Mascher T."/>
            <person name="Medema M.H."/>
            <person name="Devos D.P."/>
            <person name="Kaster A.-K."/>
            <person name="Ovreas L."/>
            <person name="Rohde M."/>
            <person name="Galperin M.Y."/>
            <person name="Jogler C."/>
        </authorList>
    </citation>
    <scope>NUCLEOTIDE SEQUENCE [LARGE SCALE GENOMIC DNA]</scope>
    <source>
        <strain evidence="1 2">Pla85_3_4</strain>
    </source>
</reference>